<comment type="similarity">
    <text evidence="2">Belongs to the ABC-4 integral membrane protein family. LolC/E subfamily.</text>
</comment>
<reference evidence="8 9" key="1">
    <citation type="submission" date="2019-07" db="EMBL/GenBank/DDBJ databases">
        <title>R&amp;d 2014.</title>
        <authorList>
            <person name="Klenk H.-P."/>
        </authorList>
    </citation>
    <scope>NUCLEOTIDE SEQUENCE [LARGE SCALE GENOMIC DNA]</scope>
    <source>
        <strain evidence="8 9">DSM 43912</strain>
    </source>
</reference>
<proteinExistence type="inferred from homology"/>
<gene>
    <name evidence="8" type="ORF">JD81_01338</name>
</gene>
<feature type="domain" description="ABC3 transporter permease C-terminal" evidence="7">
    <location>
        <begin position="262"/>
        <end position="379"/>
    </location>
</feature>
<keyword evidence="6" id="KW-0472">Membrane</keyword>
<evidence type="ECO:0000256" key="2">
    <source>
        <dbReference type="ARBA" id="ARBA00005236"/>
    </source>
</evidence>
<name>A0A562WCG6_9ACTN</name>
<organism evidence="8 9">
    <name type="scientific">Micromonospora sagamiensis</name>
    <dbReference type="NCBI Taxonomy" id="47875"/>
    <lineage>
        <taxon>Bacteria</taxon>
        <taxon>Bacillati</taxon>
        <taxon>Actinomycetota</taxon>
        <taxon>Actinomycetes</taxon>
        <taxon>Micromonosporales</taxon>
        <taxon>Micromonosporaceae</taxon>
        <taxon>Micromonospora</taxon>
    </lineage>
</organism>
<dbReference type="EMBL" id="VLLP01000001">
    <property type="protein sequence ID" value="TWJ27838.1"/>
    <property type="molecule type" value="Genomic_DNA"/>
</dbReference>
<sequence length="848" mass="86251">MSRRSTLLRTQLGDAARRPARLLLMGLAMVIAAFVAFGTVLAEEITERTVLGRLSGTPAAADLVIGPGDGEQATTRALAAARQVPGVAEAVGRTDVYVEFDGQPGTGLSLLADPGTGPLATVRVVTGGYPDAPGEIAVSKRTVDRLDLPVGATVRISTGVSERPVTLTVSGVLEVPDDTGELAYTSDRELSRLAGHDGLTQVEVRLAPDADPDAVRTALDRALAGTGYEGGTPVLSSGEEARLTEAEAVSERVHELFAVIAMFVATAVVAATLVATSTFRIVFAQRMRQFALLRAVGADRSHLFRALVAEGALTGLVAGTGGVLAAAGLGYGLPLLLRGLGREVAFPGRPVGAAVAVVLGTVLVAVLAVTAPAVSAARVAPLEALRTASTTAAQRGVNRPRAVVGILGVVGAALVFLTVVRQLPGTGQDGYDPLRQLLLIVASGTLAYAALVALGPVLVRPLLATVGWPLRRLGPVGRLAVGGVGGAPRRAAAVSVVVALGVTLIAGALVGSASLTALSKRELAGMAPGDLHVAAARDGDGFLPDGFVERVRAEKKLTTVVPYRGVPGVAVAGGQVESMLAVDLDLHQLSTWEDFGAVDGSLTDLGPGRVVLLSHYAEAAGVRPGETLTLTLGARTVELRLAATLDNTPVDAGVLLDAADLDRLGVPAKPTGLLADLVTDGEDARTSALKTLRTLGGGAVAVQVLADARDDVDGDLREVFGVMLALLGLTVVVSVVGVGTTTALSVVERTRESGLLRAVGMSRHRLRAMLTVEAGLYGLLGAVTGLLLALPYSWLTVAALGGNVPVEFPAGRLALVVVVLAAATALAGLLPARRAARVSPVAALATDG</sequence>
<dbReference type="PANTHER" id="PTHR30489:SF0">
    <property type="entry name" value="LIPOPROTEIN-RELEASING SYSTEM TRANSMEMBRANE PROTEIN LOLE"/>
    <property type="match status" value="1"/>
</dbReference>
<dbReference type="AlphaFoldDB" id="A0A562WCG6"/>
<keyword evidence="3" id="KW-1003">Cell membrane</keyword>
<dbReference type="Pfam" id="PF02687">
    <property type="entry name" value="FtsX"/>
    <property type="match status" value="2"/>
</dbReference>
<keyword evidence="4" id="KW-0812">Transmembrane</keyword>
<dbReference type="InterPro" id="IPR051447">
    <property type="entry name" value="Lipoprotein-release_system"/>
</dbReference>
<evidence type="ECO:0000256" key="5">
    <source>
        <dbReference type="ARBA" id="ARBA00022989"/>
    </source>
</evidence>
<comment type="subcellular location">
    <subcellularLocation>
        <location evidence="1">Cell membrane</location>
        <topology evidence="1">Multi-pass membrane protein</topology>
    </subcellularLocation>
</comment>
<dbReference type="GO" id="GO:0098797">
    <property type="term" value="C:plasma membrane protein complex"/>
    <property type="evidence" value="ECO:0007669"/>
    <property type="project" value="TreeGrafter"/>
</dbReference>
<evidence type="ECO:0000313" key="8">
    <source>
        <dbReference type="EMBL" id="TWJ27838.1"/>
    </source>
</evidence>
<dbReference type="InterPro" id="IPR003838">
    <property type="entry name" value="ABC3_permease_C"/>
</dbReference>
<evidence type="ECO:0000256" key="3">
    <source>
        <dbReference type="ARBA" id="ARBA00022475"/>
    </source>
</evidence>
<dbReference type="Proteomes" id="UP000319728">
    <property type="component" value="Unassembled WGS sequence"/>
</dbReference>
<keyword evidence="5" id="KW-1133">Transmembrane helix</keyword>
<evidence type="ECO:0000259" key="7">
    <source>
        <dbReference type="Pfam" id="PF02687"/>
    </source>
</evidence>
<dbReference type="RefSeq" id="WP_232624877.1">
    <property type="nucleotide sequence ID" value="NZ_AP023438.1"/>
</dbReference>
<evidence type="ECO:0000256" key="6">
    <source>
        <dbReference type="ARBA" id="ARBA00023136"/>
    </source>
</evidence>
<protein>
    <submittedName>
        <fullName evidence="8">Putative ABC transport system permease protein</fullName>
    </submittedName>
</protein>
<feature type="domain" description="ABC3 transporter permease C-terminal" evidence="7">
    <location>
        <begin position="726"/>
        <end position="840"/>
    </location>
</feature>
<keyword evidence="9" id="KW-1185">Reference proteome</keyword>
<evidence type="ECO:0000256" key="1">
    <source>
        <dbReference type="ARBA" id="ARBA00004651"/>
    </source>
</evidence>
<evidence type="ECO:0000313" key="9">
    <source>
        <dbReference type="Proteomes" id="UP000319728"/>
    </source>
</evidence>
<dbReference type="PANTHER" id="PTHR30489">
    <property type="entry name" value="LIPOPROTEIN-RELEASING SYSTEM TRANSMEMBRANE PROTEIN LOLE"/>
    <property type="match status" value="1"/>
</dbReference>
<comment type="caution">
    <text evidence="8">The sequence shown here is derived from an EMBL/GenBank/DDBJ whole genome shotgun (WGS) entry which is preliminary data.</text>
</comment>
<evidence type="ECO:0000256" key="4">
    <source>
        <dbReference type="ARBA" id="ARBA00022692"/>
    </source>
</evidence>
<accession>A0A562WCG6</accession>
<dbReference type="GO" id="GO:0044874">
    <property type="term" value="P:lipoprotein localization to outer membrane"/>
    <property type="evidence" value="ECO:0007669"/>
    <property type="project" value="TreeGrafter"/>
</dbReference>